<proteinExistence type="predicted"/>
<dbReference type="InterPro" id="IPR022028">
    <property type="entry name" value="DUF3604"/>
</dbReference>
<accession>A0ABT3SR12</accession>
<dbReference type="Pfam" id="PF12228">
    <property type="entry name" value="DUF3604"/>
    <property type="match status" value="1"/>
</dbReference>
<dbReference type="RefSeq" id="WP_279251434.1">
    <property type="nucleotide sequence ID" value="NZ_SHNP01000001.1"/>
</dbReference>
<dbReference type="InterPro" id="IPR016195">
    <property type="entry name" value="Pol/histidinol_Pase-like"/>
</dbReference>
<gene>
    <name evidence="2" type="ORF">EYC87_02285</name>
</gene>
<sequence length="611" mass="66952">MKALILVVCLALPVSLAVADNQQRHAYFGDTHLHTSFSPDAGMAGTKVGPNDAYRFVLGETVTSSTGQEATISKPLDFVVIADHAENLGLADAIASADPGLLSDPFGKQLYDLVMAGKGIDAFNALVQKMAKGAEAKIKSESMLRNAWTKIMELADHYNDPGEFTAFIGYEWTSQPGGNNLHRVVVFRGNKASVEPVLPFSLFDSENVEDLWDYMAAYEKDTGGQVLAIPHNGNLSSGMMFAPQYQTTGQPIDKAYAENRSRWEPIVEVTQSKGTGEAHPFLSPDDKFADFEIVDTTNLGGTAQRTTDMIQYEYARSALKMGLEFDKTLGANPFKFGMVGSTDSHAGLPATREDNWWGKAPFLEPSPNRWKDVLIRSSLDPALDLTALQLAASGLAGVWAADNTREAIWDAMARREVFGTTGTRLQVRVFGGYDFGPDDLEGLDLAAKGYASGVPMGGDLAVAPEGNSPGFLVEAMRDPNGANLDRIQIVKGWLDTNGVSQEAVYDVVWSNPDTRKLDAEGNLPSVDSTVDEKEATYSNSIGAASLRGYWQDSTFDPDQSAFYYVRVMEIPTPRWLAYDRKNYDLYDEMPDDVRYSSQERAYSSPIWYSPR</sequence>
<keyword evidence="3" id="KW-1185">Reference proteome</keyword>
<dbReference type="Proteomes" id="UP001143307">
    <property type="component" value="Unassembled WGS sequence"/>
</dbReference>
<dbReference type="Gene3D" id="3.20.20.140">
    <property type="entry name" value="Metal-dependent hydrolases"/>
    <property type="match status" value="1"/>
</dbReference>
<keyword evidence="1" id="KW-0732">Signal</keyword>
<protein>
    <submittedName>
        <fullName evidence="2">DUF3604 domain-containing protein</fullName>
    </submittedName>
</protein>
<feature type="chain" id="PRO_5047019236" evidence="1">
    <location>
        <begin position="20"/>
        <end position="611"/>
    </location>
</feature>
<reference evidence="2" key="1">
    <citation type="submission" date="2019-02" db="EMBL/GenBank/DDBJ databases">
        <authorList>
            <person name="Li S.-H."/>
        </authorList>
    </citation>
    <scope>NUCLEOTIDE SEQUENCE</scope>
    <source>
        <strain evidence="2">IMCC8485</strain>
    </source>
</reference>
<feature type="signal peptide" evidence="1">
    <location>
        <begin position="1"/>
        <end position="19"/>
    </location>
</feature>
<comment type="caution">
    <text evidence="2">The sequence shown here is derived from an EMBL/GenBank/DDBJ whole genome shotgun (WGS) entry which is preliminary data.</text>
</comment>
<organism evidence="2 3">
    <name type="scientific">Candidatus Seongchinamella marina</name>
    <dbReference type="NCBI Taxonomy" id="2518990"/>
    <lineage>
        <taxon>Bacteria</taxon>
        <taxon>Pseudomonadati</taxon>
        <taxon>Pseudomonadota</taxon>
        <taxon>Gammaproteobacteria</taxon>
        <taxon>Cellvibrionales</taxon>
        <taxon>Halieaceae</taxon>
        <taxon>Seongchinamella</taxon>
    </lineage>
</organism>
<dbReference type="SUPFAM" id="SSF89550">
    <property type="entry name" value="PHP domain-like"/>
    <property type="match status" value="1"/>
</dbReference>
<evidence type="ECO:0000256" key="1">
    <source>
        <dbReference type="SAM" id="SignalP"/>
    </source>
</evidence>
<evidence type="ECO:0000313" key="2">
    <source>
        <dbReference type="EMBL" id="MCX2972417.1"/>
    </source>
</evidence>
<name>A0ABT3SR12_9GAMM</name>
<dbReference type="EMBL" id="SHNP01000001">
    <property type="protein sequence ID" value="MCX2972417.1"/>
    <property type="molecule type" value="Genomic_DNA"/>
</dbReference>
<evidence type="ECO:0000313" key="3">
    <source>
        <dbReference type="Proteomes" id="UP001143307"/>
    </source>
</evidence>